<evidence type="ECO:0000256" key="7">
    <source>
        <dbReference type="ARBA" id="ARBA00023242"/>
    </source>
</evidence>
<evidence type="ECO:0000256" key="1">
    <source>
        <dbReference type="ARBA" id="ARBA00004123"/>
    </source>
</evidence>
<evidence type="ECO:0000313" key="12">
    <source>
        <dbReference type="EMBL" id="KAJ8514052.1"/>
    </source>
</evidence>
<proteinExistence type="inferred from homology"/>
<keyword evidence="10" id="KW-0472">Membrane</keyword>
<feature type="region of interest" description="Disordered" evidence="9">
    <location>
        <begin position="569"/>
        <end position="593"/>
    </location>
</feature>
<dbReference type="AlphaFoldDB" id="A0AAV8S3J1"/>
<comment type="caution">
    <text evidence="12">The sequence shown here is derived from an EMBL/GenBank/DDBJ whole genome shotgun (WGS) entry which is preliminary data.</text>
</comment>
<feature type="compositionally biased region" description="Polar residues" evidence="9">
    <location>
        <begin position="224"/>
        <end position="233"/>
    </location>
</feature>
<evidence type="ECO:0000256" key="3">
    <source>
        <dbReference type="ARBA" id="ARBA00007163"/>
    </source>
</evidence>
<feature type="compositionally biased region" description="Basic and acidic residues" evidence="9">
    <location>
        <begin position="133"/>
        <end position="150"/>
    </location>
</feature>
<dbReference type="InterPro" id="IPR046347">
    <property type="entry name" value="bZIP_sf"/>
</dbReference>
<feature type="compositionally biased region" description="Basic and acidic residues" evidence="9">
    <location>
        <begin position="487"/>
        <end position="498"/>
    </location>
</feature>
<dbReference type="Pfam" id="PF16596">
    <property type="entry name" value="MFMR_assoc"/>
    <property type="match status" value="1"/>
</dbReference>
<dbReference type="InterPro" id="IPR004827">
    <property type="entry name" value="bZIP"/>
</dbReference>
<dbReference type="PRINTS" id="PR00041">
    <property type="entry name" value="LEUZIPPRCREB"/>
</dbReference>
<dbReference type="GO" id="GO:0003700">
    <property type="term" value="F:DNA-binding transcription factor activity"/>
    <property type="evidence" value="ECO:0007669"/>
    <property type="project" value="InterPro"/>
</dbReference>
<dbReference type="InterPro" id="IPR012900">
    <property type="entry name" value="MFMR"/>
</dbReference>
<dbReference type="GO" id="GO:0000976">
    <property type="term" value="F:transcription cis-regulatory region binding"/>
    <property type="evidence" value="ECO:0007669"/>
    <property type="project" value="UniProtKB-ARBA"/>
</dbReference>
<feature type="transmembrane region" description="Helical" evidence="10">
    <location>
        <begin position="384"/>
        <end position="407"/>
    </location>
</feature>
<keyword evidence="10" id="KW-0812">Transmembrane</keyword>
<dbReference type="InterPro" id="IPR044827">
    <property type="entry name" value="GBF-like"/>
</dbReference>
<dbReference type="EMBL" id="JAQQAF010000001">
    <property type="protein sequence ID" value="KAJ8514052.1"/>
    <property type="molecule type" value="Genomic_DNA"/>
</dbReference>
<keyword evidence="8" id="KW-0175">Coiled coil</keyword>
<name>A0AAV8S3J1_ENSVE</name>
<accession>A0AAV8S3J1</accession>
<evidence type="ECO:0000256" key="4">
    <source>
        <dbReference type="ARBA" id="ARBA00023015"/>
    </source>
</evidence>
<gene>
    <name evidence="12" type="ORF">OPV22_004486</name>
</gene>
<dbReference type="Pfam" id="PF03763">
    <property type="entry name" value="Remorin_C"/>
    <property type="match status" value="1"/>
</dbReference>
<comment type="subcellular location">
    <subcellularLocation>
        <location evidence="1">Nucleus</location>
    </subcellularLocation>
</comment>
<dbReference type="Proteomes" id="UP001222027">
    <property type="component" value="Unassembled WGS sequence"/>
</dbReference>
<feature type="compositionally biased region" description="Basic and acidic residues" evidence="9">
    <location>
        <begin position="182"/>
        <end position="196"/>
    </location>
</feature>
<feature type="compositionally biased region" description="Polar residues" evidence="9">
    <location>
        <begin position="169"/>
        <end position="181"/>
    </location>
</feature>
<feature type="region of interest" description="Disordered" evidence="9">
    <location>
        <begin position="438"/>
        <end position="511"/>
    </location>
</feature>
<feature type="coiled-coil region" evidence="8">
    <location>
        <begin position="641"/>
        <end position="668"/>
    </location>
</feature>
<evidence type="ECO:0000256" key="8">
    <source>
        <dbReference type="SAM" id="Coils"/>
    </source>
</evidence>
<feature type="compositionally biased region" description="Basic and acidic residues" evidence="9">
    <location>
        <begin position="469"/>
        <end position="479"/>
    </location>
</feature>
<comment type="similarity">
    <text evidence="2">Belongs to the remorin family.</text>
</comment>
<organism evidence="12 13">
    <name type="scientific">Ensete ventricosum</name>
    <name type="common">Abyssinian banana</name>
    <name type="synonym">Musa ensete</name>
    <dbReference type="NCBI Taxonomy" id="4639"/>
    <lineage>
        <taxon>Eukaryota</taxon>
        <taxon>Viridiplantae</taxon>
        <taxon>Streptophyta</taxon>
        <taxon>Embryophyta</taxon>
        <taxon>Tracheophyta</taxon>
        <taxon>Spermatophyta</taxon>
        <taxon>Magnoliopsida</taxon>
        <taxon>Liliopsida</taxon>
        <taxon>Zingiberales</taxon>
        <taxon>Musaceae</taxon>
        <taxon>Ensete</taxon>
    </lineage>
</organism>
<dbReference type="PANTHER" id="PTHR45967:SF31">
    <property type="entry name" value="DNA-BINDING PROTEIN EMBP-1"/>
    <property type="match status" value="1"/>
</dbReference>
<comment type="similarity">
    <text evidence="3">Belongs to the bZIP family.</text>
</comment>
<keyword evidence="10" id="KW-1133">Transmembrane helix</keyword>
<dbReference type="CDD" id="cd14702">
    <property type="entry name" value="bZIP_plant_GBF1"/>
    <property type="match status" value="1"/>
</dbReference>
<protein>
    <recommendedName>
        <fullName evidence="11">BZIP domain-containing protein</fullName>
    </recommendedName>
</protein>
<evidence type="ECO:0000256" key="10">
    <source>
        <dbReference type="SAM" id="Phobius"/>
    </source>
</evidence>
<dbReference type="PROSITE" id="PS50217">
    <property type="entry name" value="BZIP"/>
    <property type="match status" value="1"/>
</dbReference>
<feature type="region of interest" description="Disordered" evidence="9">
    <location>
        <begin position="1"/>
        <end position="46"/>
    </location>
</feature>
<keyword evidence="13" id="KW-1185">Reference proteome</keyword>
<dbReference type="PANTHER" id="PTHR45967">
    <property type="entry name" value="G-BOX-BINDING FACTOR 3-RELATED"/>
    <property type="match status" value="1"/>
</dbReference>
<evidence type="ECO:0000256" key="2">
    <source>
        <dbReference type="ARBA" id="ARBA00005711"/>
    </source>
</evidence>
<dbReference type="GO" id="GO:0005634">
    <property type="term" value="C:nucleus"/>
    <property type="evidence" value="ECO:0007669"/>
    <property type="project" value="UniProtKB-SubCell"/>
</dbReference>
<keyword evidence="7" id="KW-0539">Nucleus</keyword>
<evidence type="ECO:0000256" key="5">
    <source>
        <dbReference type="ARBA" id="ARBA00023125"/>
    </source>
</evidence>
<feature type="compositionally biased region" description="Basic and acidic residues" evidence="9">
    <location>
        <begin position="273"/>
        <end position="301"/>
    </location>
</feature>
<dbReference type="SUPFAM" id="SSF57959">
    <property type="entry name" value="Leucine zipper domain"/>
    <property type="match status" value="1"/>
</dbReference>
<dbReference type="InterPro" id="IPR005516">
    <property type="entry name" value="Remorin_C"/>
</dbReference>
<dbReference type="Gene3D" id="1.20.5.170">
    <property type="match status" value="1"/>
</dbReference>
<feature type="region of interest" description="Disordered" evidence="9">
    <location>
        <begin position="213"/>
        <end position="301"/>
    </location>
</feature>
<feature type="region of interest" description="Disordered" evidence="9">
    <location>
        <begin position="126"/>
        <end position="197"/>
    </location>
</feature>
<evidence type="ECO:0000313" key="13">
    <source>
        <dbReference type="Proteomes" id="UP001222027"/>
    </source>
</evidence>
<feature type="compositionally biased region" description="Polar residues" evidence="9">
    <location>
        <begin position="499"/>
        <end position="511"/>
    </location>
</feature>
<keyword evidence="5" id="KW-0238">DNA-binding</keyword>
<feature type="domain" description="BZIP" evidence="11">
    <location>
        <begin position="278"/>
        <end position="341"/>
    </location>
</feature>
<dbReference type="SMART" id="SM00338">
    <property type="entry name" value="BRLZ"/>
    <property type="match status" value="1"/>
</dbReference>
<evidence type="ECO:0000259" key="11">
    <source>
        <dbReference type="PROSITE" id="PS50217"/>
    </source>
</evidence>
<evidence type="ECO:0000256" key="9">
    <source>
        <dbReference type="SAM" id="MobiDB-lite"/>
    </source>
</evidence>
<evidence type="ECO:0000256" key="6">
    <source>
        <dbReference type="ARBA" id="ARBA00023163"/>
    </source>
</evidence>
<dbReference type="InterPro" id="IPR045314">
    <property type="entry name" value="bZIP_plant_GBF1"/>
</dbReference>
<dbReference type="Pfam" id="PF07777">
    <property type="entry name" value="MFMR"/>
    <property type="match status" value="1"/>
</dbReference>
<dbReference type="PROSITE" id="PS00036">
    <property type="entry name" value="BZIP_BASIC"/>
    <property type="match status" value="1"/>
</dbReference>
<sequence length="715" mass="77746">MGSPKERTKTTIISPPASAPAKTLPSASSEPAQEPPTPVPPATTSVLPEWSASLQAFYGRGAAAAAAMMPQAFYPPPPMAAPQPVVWGAQQVMPPYGSPIAYASFYPHGGFFAQPPMNAAMVYRTPETQGRPPEAKDKQITSKGTPKDGGELTGKWGNGGKGTSVAAENASQSDDSATEGSSDTKEDDNQPKDHSLARKRSYGNMIAEGEASHSLDTAEHSGANAESTYSGRTRTAKKLPVSAPGRATLPGSQTNLNIGMDFWGASHAGSVPMKDERELRRERRKQSNRESARRSRLRKQQECEELAKRVTDLESENSALRVEIESLKKLRGELKAKNKSITEKLKQRYGPEIFSELGISIDPSKLEPDGFDAVFSPANFRPKIYGDFGCIKCFGFCAAILTALFLWQRVKRHNLRTHHRFHPQRTVIRGRAHCGRQIGTPSLPSLSHHHHHAAAAGDDDHEEGPTDGAEFRDIHELAPRSHPSQGRRREPWEGDSRRSASLSTGTDAANDGFTSVSREFSAMVVAGSAVHNGGGGGGSNHDNHADDGLQNQLALIGEDELEETNPLAIVPDNNPIPSPRRPLPAGDSTAANPADEVPVHLVKKEEVESKISAWQTAEVSKINNRFKRQEVTINGWESEQVEKATTCLKKVERKLEEQRARAMEKMQNDVAKAHHKAAEKRASAEAKRGTKVAKVLELANFMRAVGRAPSKRSFF</sequence>
<dbReference type="Pfam" id="PF00170">
    <property type="entry name" value="bZIP_1"/>
    <property type="match status" value="1"/>
</dbReference>
<keyword evidence="4" id="KW-0805">Transcription regulation</keyword>
<keyword evidence="6" id="KW-0804">Transcription</keyword>
<reference evidence="12 13" key="1">
    <citation type="submission" date="2022-12" db="EMBL/GenBank/DDBJ databases">
        <title>Chromosome-scale assembly of the Ensete ventricosum genome.</title>
        <authorList>
            <person name="Dussert Y."/>
            <person name="Stocks J."/>
            <person name="Wendawek A."/>
            <person name="Woldeyes F."/>
            <person name="Nichols R.A."/>
            <person name="Borrell J.S."/>
        </authorList>
    </citation>
    <scope>NUCLEOTIDE SEQUENCE [LARGE SCALE GENOMIC DNA]</scope>
    <source>
        <strain evidence="13">cv. Maze</strain>
        <tissue evidence="12">Seeds</tissue>
    </source>
</reference>